<feature type="transmembrane region" description="Helical" evidence="1">
    <location>
        <begin position="332"/>
        <end position="351"/>
    </location>
</feature>
<keyword evidence="3" id="KW-1185">Reference proteome</keyword>
<feature type="transmembrane region" description="Helical" evidence="1">
    <location>
        <begin position="183"/>
        <end position="200"/>
    </location>
</feature>
<protein>
    <submittedName>
        <fullName evidence="2">Uncharacterized protein</fullName>
    </submittedName>
</protein>
<dbReference type="EMBL" id="JWTA01000007">
    <property type="protein sequence ID" value="KIC63047.1"/>
    <property type="molecule type" value="Genomic_DNA"/>
</dbReference>
<name>A0A0B4D330_9FLAO</name>
<dbReference type="AlphaFoldDB" id="A0A0B4D330"/>
<dbReference type="STRING" id="363331.RM51_10400"/>
<feature type="transmembrane region" description="Helical" evidence="1">
    <location>
        <begin position="242"/>
        <end position="259"/>
    </location>
</feature>
<evidence type="ECO:0000313" key="3">
    <source>
        <dbReference type="Proteomes" id="UP000031167"/>
    </source>
</evidence>
<sequence>MLKKANSLFTYFLYIYLCIMSYYLYTHQYYNVDIEAYMGLVYKAEYPEMEIKEIHEKVYAELKEKNPGHFLYDLSHEEIAKGENTYYKVLAENPRAYEEELQLFSVKPFFNFVNSIFFKLGFEASTSIFLVSIITYVLILLLVFRFLTKVLNNQSLAVFITIILSLFKPLLESSRHASPDNLACFLLLLSFYCFIIKRNFLWATIVAMLCILTRPEYYIFYSFILIFLFFYRKKTGVSLRNWGFSCMYLSLSFFLIQYFNQISWSTLFMNQFTKVQIYPISNPDPFYFSSYYNFIKSNILLEFNGSYFPILLLFIIIILASKFNFKNPKLQFYSLFFACIYLSVFIRFLIFPSLVNRMMLGYYLLIILALIYIQFSEKDILNKKNIEISYSS</sequence>
<feature type="transmembrane region" description="Helical" evidence="1">
    <location>
        <begin position="154"/>
        <end position="171"/>
    </location>
</feature>
<keyword evidence="1" id="KW-0812">Transmembrane</keyword>
<keyword evidence="1" id="KW-1133">Transmembrane helix</keyword>
<gene>
    <name evidence="2" type="ORF">RM51_10400</name>
</gene>
<accession>A0A0B4D330</accession>
<reference evidence="2 3" key="1">
    <citation type="submission" date="2014-12" db="EMBL/GenBank/DDBJ databases">
        <title>Genome sequencing of Chryseobacterium taiwanense TPW19.</title>
        <authorList>
            <person name="Tan P.W."/>
            <person name="Chan K.-G."/>
        </authorList>
    </citation>
    <scope>NUCLEOTIDE SEQUENCE [LARGE SCALE GENOMIC DNA]</scope>
    <source>
        <strain evidence="2 3">TPW19</strain>
    </source>
</reference>
<feature type="transmembrane region" description="Helical" evidence="1">
    <location>
        <begin position="128"/>
        <end position="148"/>
    </location>
</feature>
<feature type="transmembrane region" description="Helical" evidence="1">
    <location>
        <begin position="6"/>
        <end position="25"/>
    </location>
</feature>
<keyword evidence="1" id="KW-0472">Membrane</keyword>
<dbReference type="OrthoDB" id="1274976at2"/>
<evidence type="ECO:0000313" key="2">
    <source>
        <dbReference type="EMBL" id="KIC63047.1"/>
    </source>
</evidence>
<dbReference type="Proteomes" id="UP000031167">
    <property type="component" value="Unassembled WGS sequence"/>
</dbReference>
<feature type="transmembrane region" description="Helical" evidence="1">
    <location>
        <begin position="206"/>
        <end position="230"/>
    </location>
</feature>
<feature type="transmembrane region" description="Helical" evidence="1">
    <location>
        <begin position="306"/>
        <end position="325"/>
    </location>
</feature>
<feature type="transmembrane region" description="Helical" evidence="1">
    <location>
        <begin position="357"/>
        <end position="375"/>
    </location>
</feature>
<organism evidence="2 3">
    <name type="scientific">Chryseobacterium taiwanense</name>
    <dbReference type="NCBI Taxonomy" id="363331"/>
    <lineage>
        <taxon>Bacteria</taxon>
        <taxon>Pseudomonadati</taxon>
        <taxon>Bacteroidota</taxon>
        <taxon>Flavobacteriia</taxon>
        <taxon>Flavobacteriales</taxon>
        <taxon>Weeksellaceae</taxon>
        <taxon>Chryseobacterium group</taxon>
        <taxon>Chryseobacterium</taxon>
    </lineage>
</organism>
<proteinExistence type="predicted"/>
<evidence type="ECO:0000256" key="1">
    <source>
        <dbReference type="SAM" id="Phobius"/>
    </source>
</evidence>
<comment type="caution">
    <text evidence="2">The sequence shown here is derived from an EMBL/GenBank/DDBJ whole genome shotgun (WGS) entry which is preliminary data.</text>
</comment>